<reference evidence="2 3" key="1">
    <citation type="journal article" date="2012" name="J. Bacteriol.">
        <title>Complete genome sequence of the metabolically versatile halophilic archaeon Haloferax mediterranei, a poly(3-hydroxybutyrate-co-3-hydroxyvalerate) producer.</title>
        <authorList>
            <person name="Han J."/>
            <person name="Zhang F."/>
            <person name="Hou J."/>
            <person name="Liu X."/>
            <person name="Li M."/>
            <person name="Liu H."/>
            <person name="Cai L."/>
            <person name="Zhang B."/>
            <person name="Chen Y."/>
            <person name="Zhou J."/>
            <person name="Hu S."/>
            <person name="Xiang H."/>
        </authorList>
    </citation>
    <scope>NUCLEOTIDE SEQUENCE [LARGE SCALE GENOMIC DNA]</scope>
    <source>
        <strain evidence="3">ATCC 33500 / DSM 1411 / JCM 8866 / NBRC 14739 / NCIMB 2177 / R-4</strain>
    </source>
</reference>
<sequence>MDADLDFDHVVDEQLQDFTSGSIDVPGRGYQTIPFQEYIEQEREIGGPLTELLGQVHGFRHQKERWDRLDVDLSGNGASGKRPTLTGVSTFDAYWAKPDYLFVMGDKTKAEAAGSLLKDTFRDLISIEELFFDPDFLLWLFSKKKNDEKLPGELSISMLTDAEITGEERDFFGKHSKVGDSTDVTKSAPVLMGVLQQKGLVSIEGVFGLSDKFVRARISDEGRVHIKADHAIAGSSDFERIAISIAFLRLFTSLHDEWKQMDPKDRYPPLEFFMDIYNECKRQGVNITFSIDDIVEEYRKKGSQEEYDERQSGLGEFEAP</sequence>
<evidence type="ECO:0000313" key="2">
    <source>
        <dbReference type="EMBL" id="AFK18615.1"/>
    </source>
</evidence>
<accession>I3R305</accession>
<dbReference type="EMBL" id="CP001868">
    <property type="protein sequence ID" value="AFK18615.1"/>
    <property type="molecule type" value="Genomic_DNA"/>
</dbReference>
<evidence type="ECO:0000256" key="1">
    <source>
        <dbReference type="SAM" id="MobiDB-lite"/>
    </source>
</evidence>
<dbReference type="HOGENOM" id="CLU_803195_0_0_2"/>
<name>I3R305_HALMT</name>
<organism evidence="2 3">
    <name type="scientific">Haloferax mediterranei (strain ATCC 33500 / DSM 1411 / JCM 8866 / NBRC 14739 / NCIMB 2177 / R-4)</name>
    <name type="common">Halobacterium mediterranei</name>
    <dbReference type="NCBI Taxonomy" id="523841"/>
    <lineage>
        <taxon>Archaea</taxon>
        <taxon>Methanobacteriati</taxon>
        <taxon>Methanobacteriota</taxon>
        <taxon>Stenosarchaea group</taxon>
        <taxon>Halobacteria</taxon>
        <taxon>Halobacteriales</taxon>
        <taxon>Haloferacaceae</taxon>
        <taxon>Haloferax</taxon>
    </lineage>
</organism>
<proteinExistence type="predicted"/>
<dbReference type="AlphaFoldDB" id="I3R305"/>
<evidence type="ECO:0000313" key="3">
    <source>
        <dbReference type="Proteomes" id="UP000006469"/>
    </source>
</evidence>
<dbReference type="KEGG" id="hme:HFX_0894"/>
<dbReference type="Proteomes" id="UP000006469">
    <property type="component" value="Chromosome"/>
</dbReference>
<dbReference type="eggNOG" id="arCOG14268">
    <property type="taxonomic scope" value="Archaea"/>
</dbReference>
<protein>
    <submittedName>
        <fullName evidence="2">Uncharacterized protein</fullName>
    </submittedName>
</protein>
<gene>
    <name evidence="2" type="ordered locus">HFX_0894</name>
</gene>
<feature type="region of interest" description="Disordered" evidence="1">
    <location>
        <begin position="301"/>
        <end position="320"/>
    </location>
</feature>